<evidence type="ECO:0000256" key="4">
    <source>
        <dbReference type="ARBA" id="ARBA00023014"/>
    </source>
</evidence>
<dbReference type="InterPro" id="IPR003265">
    <property type="entry name" value="HhH-GPD_domain"/>
</dbReference>
<sequence length="229" mass="26452">MTEIERHSASQSELILSVFDTLEQHYGYFDWWQRNDPYEIVLGAILVQNTNWKNAEKALINLGEQCNPRSVAAMDLDELAQKIRSSGYYNQKAIKLKAVTEWFSKYRYDISEVREQDKDQLRKELLEVKGIGGETADAILVYAIGKPSFVIDAYARRIFTRNGLDVPKSYEKFRALMESVIPLDTKRYGYYHGLLVEHGQQFCHPKPKCQDCPLNDSCLEAKTQTQTKI</sequence>
<evidence type="ECO:0000313" key="7">
    <source>
        <dbReference type="Proteomes" id="UP000041625"/>
    </source>
</evidence>
<dbReference type="Proteomes" id="UP000041625">
    <property type="component" value="Unassembled WGS sequence"/>
</dbReference>
<evidence type="ECO:0000256" key="1">
    <source>
        <dbReference type="ARBA" id="ARBA00022485"/>
    </source>
</evidence>
<accession>A0AA87C0L6</accession>
<dbReference type="PANTHER" id="PTHR10359:SF19">
    <property type="entry name" value="DNA REPAIR GLYCOSYLASE MJ1434-RELATED"/>
    <property type="match status" value="1"/>
</dbReference>
<feature type="domain" description="HhH-GPD" evidence="5">
    <location>
        <begin position="46"/>
        <end position="201"/>
    </location>
</feature>
<keyword evidence="4" id="KW-0411">Iron-sulfur</keyword>
<dbReference type="CDD" id="cd00056">
    <property type="entry name" value="ENDO3c"/>
    <property type="match status" value="1"/>
</dbReference>
<dbReference type="EMBL" id="CCKJ01000037">
    <property type="protein sequence ID" value="CDT80786.1"/>
    <property type="molecule type" value="Genomic_DNA"/>
</dbReference>
<keyword evidence="7" id="KW-1185">Reference proteome</keyword>
<evidence type="ECO:0000259" key="5">
    <source>
        <dbReference type="SMART" id="SM00478"/>
    </source>
</evidence>
<dbReference type="InterPro" id="IPR023170">
    <property type="entry name" value="HhH_base_excis_C"/>
</dbReference>
<dbReference type="GO" id="GO:0046872">
    <property type="term" value="F:metal ion binding"/>
    <property type="evidence" value="ECO:0007669"/>
    <property type="project" value="UniProtKB-KW"/>
</dbReference>
<protein>
    <recommendedName>
        <fullName evidence="5">HhH-GPD domain-containing protein</fullName>
    </recommendedName>
</protein>
<dbReference type="GO" id="GO:0006284">
    <property type="term" value="P:base-excision repair"/>
    <property type="evidence" value="ECO:0007669"/>
    <property type="project" value="InterPro"/>
</dbReference>
<dbReference type="SUPFAM" id="SSF48150">
    <property type="entry name" value="DNA-glycosylase"/>
    <property type="match status" value="1"/>
</dbReference>
<proteinExistence type="predicted"/>
<evidence type="ECO:0000313" key="6">
    <source>
        <dbReference type="EMBL" id="CDT80786.1"/>
    </source>
</evidence>
<keyword evidence="3" id="KW-0408">Iron</keyword>
<reference evidence="6 7" key="1">
    <citation type="submission" date="2014-06" db="EMBL/GenBank/DDBJ databases">
        <authorList>
            <person name="Le Roux F."/>
        </authorList>
    </citation>
    <scope>NUCLEOTIDE SEQUENCE [LARGE SCALE GENOMIC DNA]</scope>
    <source>
        <strain evidence="6 7">J2-31</strain>
    </source>
</reference>
<keyword evidence="2" id="KW-0479">Metal-binding</keyword>
<dbReference type="GO" id="GO:0051539">
    <property type="term" value="F:4 iron, 4 sulfur cluster binding"/>
    <property type="evidence" value="ECO:0007669"/>
    <property type="project" value="UniProtKB-KW"/>
</dbReference>
<dbReference type="PIRSF" id="PIRSF001435">
    <property type="entry name" value="Nth"/>
    <property type="match status" value="1"/>
</dbReference>
<keyword evidence="1" id="KW-0004">4Fe-4S</keyword>
<dbReference type="GO" id="GO:0003824">
    <property type="term" value="F:catalytic activity"/>
    <property type="evidence" value="ECO:0007669"/>
    <property type="project" value="InterPro"/>
</dbReference>
<gene>
    <name evidence="6" type="ORF">VCR31J2_1310962</name>
</gene>
<dbReference type="Gene3D" id="1.10.340.30">
    <property type="entry name" value="Hypothetical protein, domain 2"/>
    <property type="match status" value="1"/>
</dbReference>
<dbReference type="RefSeq" id="WP_050651361.1">
    <property type="nucleotide sequence ID" value="NZ_LK933979.1"/>
</dbReference>
<dbReference type="SMART" id="SM00478">
    <property type="entry name" value="ENDO3c"/>
    <property type="match status" value="1"/>
</dbReference>
<evidence type="ECO:0000256" key="2">
    <source>
        <dbReference type="ARBA" id="ARBA00022723"/>
    </source>
</evidence>
<dbReference type="AlphaFoldDB" id="A0AA87C0L6"/>
<name>A0AA87C0L6_9VIBR</name>
<dbReference type="PANTHER" id="PTHR10359">
    <property type="entry name" value="A/G-SPECIFIC ADENINE GLYCOSYLASE/ENDONUCLEASE III"/>
    <property type="match status" value="1"/>
</dbReference>
<comment type="caution">
    <text evidence="6">The sequence shown here is derived from an EMBL/GenBank/DDBJ whole genome shotgun (WGS) entry which is preliminary data.</text>
</comment>
<organism evidence="6 7">
    <name type="scientific">Vibrio coralliirubri</name>
    <dbReference type="NCBI Taxonomy" id="1516159"/>
    <lineage>
        <taxon>Bacteria</taxon>
        <taxon>Pseudomonadati</taxon>
        <taxon>Pseudomonadota</taxon>
        <taxon>Gammaproteobacteria</taxon>
        <taxon>Vibrionales</taxon>
        <taxon>Vibrionaceae</taxon>
        <taxon>Vibrio</taxon>
    </lineage>
</organism>
<evidence type="ECO:0000256" key="3">
    <source>
        <dbReference type="ARBA" id="ARBA00023004"/>
    </source>
</evidence>
<dbReference type="Gene3D" id="1.10.1670.10">
    <property type="entry name" value="Helix-hairpin-Helix base-excision DNA repair enzymes (C-terminal)"/>
    <property type="match status" value="1"/>
</dbReference>
<dbReference type="Pfam" id="PF00730">
    <property type="entry name" value="HhH-GPD"/>
    <property type="match status" value="1"/>
</dbReference>
<dbReference type="InterPro" id="IPR011257">
    <property type="entry name" value="DNA_glycosylase"/>
</dbReference>